<proteinExistence type="predicted"/>
<dbReference type="OrthoDB" id="1352970at2"/>
<protein>
    <submittedName>
        <fullName evidence="1">Uncharacterized protein</fullName>
    </submittedName>
</protein>
<sequence length="178" mass="20953">MITFSQYENFFEDIAKKYKPISHSDTKARFATMDIDDILSAQRGTLDFVDPCMILENFEGELEWKHDRVLDETYGAFYILQHIPRNDPEKKRTIMTNTKTHAVKIVSKLQKMKIDFHKGVPNIPKMILYFDFSQVKYQKVSNVFAGCHGWRFEFNLGQEDLLSKTYDPDDWHQEEEGG</sequence>
<comment type="caution">
    <text evidence="1">The sequence shown here is derived from an EMBL/GenBank/DDBJ whole genome shotgun (WGS) entry which is preliminary data.</text>
</comment>
<dbReference type="RefSeq" id="WP_106131805.1">
    <property type="nucleotide sequence ID" value="NZ_PVTR01000001.1"/>
</dbReference>
<evidence type="ECO:0000313" key="1">
    <source>
        <dbReference type="EMBL" id="PRY90565.1"/>
    </source>
</evidence>
<dbReference type="EMBL" id="PVTR01000001">
    <property type="protein sequence ID" value="PRY90565.1"/>
    <property type="molecule type" value="Genomic_DNA"/>
</dbReference>
<evidence type="ECO:0000313" key="2">
    <source>
        <dbReference type="Proteomes" id="UP000238157"/>
    </source>
</evidence>
<keyword evidence="2" id="KW-1185">Reference proteome</keyword>
<gene>
    <name evidence="1" type="ORF">CLW00_101228</name>
</gene>
<dbReference type="AlphaFoldDB" id="A0A2T0WV47"/>
<organism evidence="1 2">
    <name type="scientific">Mongoliibacter ruber</name>
    <dbReference type="NCBI Taxonomy" id="1750599"/>
    <lineage>
        <taxon>Bacteria</taxon>
        <taxon>Pseudomonadati</taxon>
        <taxon>Bacteroidota</taxon>
        <taxon>Cytophagia</taxon>
        <taxon>Cytophagales</taxon>
        <taxon>Cyclobacteriaceae</taxon>
        <taxon>Mongoliibacter</taxon>
    </lineage>
</organism>
<accession>A0A2T0WV47</accession>
<reference evidence="1 2" key="1">
    <citation type="submission" date="2018-03" db="EMBL/GenBank/DDBJ databases">
        <title>Genomic Encyclopedia of Archaeal and Bacterial Type Strains, Phase II (KMG-II): from individual species to whole genera.</title>
        <authorList>
            <person name="Goeker M."/>
        </authorList>
    </citation>
    <scope>NUCLEOTIDE SEQUENCE [LARGE SCALE GENOMIC DNA]</scope>
    <source>
        <strain evidence="1 2">DSM 27929</strain>
    </source>
</reference>
<dbReference type="Proteomes" id="UP000238157">
    <property type="component" value="Unassembled WGS sequence"/>
</dbReference>
<name>A0A2T0WV47_9BACT</name>